<dbReference type="InterPro" id="IPR037294">
    <property type="entry name" value="ABC_BtuC-like"/>
</dbReference>
<dbReference type="Pfam" id="PF01032">
    <property type="entry name" value="FecCD"/>
    <property type="match status" value="2"/>
</dbReference>
<comment type="similarity">
    <text evidence="2">Belongs to the binding-protein-dependent transport system permease family. FecCD subfamily.</text>
</comment>
<dbReference type="SUPFAM" id="SSF81345">
    <property type="entry name" value="ABC transporter involved in vitamin B12 uptake, BtuC"/>
    <property type="match status" value="2"/>
</dbReference>
<keyword evidence="10" id="KW-1185">Reference proteome</keyword>
<dbReference type="PANTHER" id="PTHR30472">
    <property type="entry name" value="FERRIC ENTEROBACTIN TRANSPORT SYSTEM PERMEASE PROTEIN"/>
    <property type="match status" value="1"/>
</dbReference>
<feature type="transmembrane region" description="Helical" evidence="8">
    <location>
        <begin position="355"/>
        <end position="377"/>
    </location>
</feature>
<name>A0ABW9DQI3_9BURK</name>
<reference evidence="9 10" key="1">
    <citation type="journal article" date="2024" name="Chem. Sci.">
        <title>Discovery of megapolipeptins by genome mining of a Burkholderiales bacteria collection.</title>
        <authorList>
            <person name="Paulo B.S."/>
            <person name="Recchia M.J.J."/>
            <person name="Lee S."/>
            <person name="Fergusson C.H."/>
            <person name="Romanowski S.B."/>
            <person name="Hernandez A."/>
            <person name="Krull N."/>
            <person name="Liu D.Y."/>
            <person name="Cavanagh H."/>
            <person name="Bos A."/>
            <person name="Gray C.A."/>
            <person name="Murphy B.T."/>
            <person name="Linington R.G."/>
            <person name="Eustaquio A.S."/>
        </authorList>
    </citation>
    <scope>NUCLEOTIDE SEQUENCE [LARGE SCALE GENOMIC DNA]</scope>
    <source>
        <strain evidence="9 10">RL17-338-BIC-A</strain>
    </source>
</reference>
<keyword evidence="7 8" id="KW-0472">Membrane</keyword>
<feature type="transmembrane region" description="Helical" evidence="8">
    <location>
        <begin position="313"/>
        <end position="334"/>
    </location>
</feature>
<feature type="transmembrane region" description="Helical" evidence="8">
    <location>
        <begin position="397"/>
        <end position="420"/>
    </location>
</feature>
<feature type="transmembrane region" description="Helical" evidence="8">
    <location>
        <begin position="615"/>
        <end position="636"/>
    </location>
</feature>
<keyword evidence="3" id="KW-0813">Transport</keyword>
<dbReference type="RefSeq" id="WP_408334580.1">
    <property type="nucleotide sequence ID" value="NZ_JAQQCF010000004.1"/>
</dbReference>
<dbReference type="InterPro" id="IPR000522">
    <property type="entry name" value="ABC_transptr_permease_BtuC"/>
</dbReference>
<proteinExistence type="inferred from homology"/>
<evidence type="ECO:0000256" key="7">
    <source>
        <dbReference type="ARBA" id="ARBA00023136"/>
    </source>
</evidence>
<feature type="transmembrane region" description="Helical" evidence="8">
    <location>
        <begin position="528"/>
        <end position="549"/>
    </location>
</feature>
<feature type="transmembrane region" description="Helical" evidence="8">
    <location>
        <begin position="101"/>
        <end position="120"/>
    </location>
</feature>
<feature type="transmembrane region" description="Helical" evidence="8">
    <location>
        <begin position="151"/>
        <end position="175"/>
    </location>
</feature>
<dbReference type="Proteomes" id="UP001629432">
    <property type="component" value="Unassembled WGS sequence"/>
</dbReference>
<evidence type="ECO:0000256" key="2">
    <source>
        <dbReference type="ARBA" id="ARBA00007935"/>
    </source>
</evidence>
<sequence length="675" mass="69745">MRVATAPVTPLRRTPWRPVCLLMALAVLLTLHRLDARLPLTLWWQALIAPEPADVRQMLMHYSDLPRIAVTWLCGAALGITGVAAQQVLRNPLAEPMTLGIFPGAYLALALAGIYAPGLLSSGRDGVALVGGAAALAIVFLLAARRGISPLALILGGMIVNLCCGALSLALAISHYDLLSGLMIWGGGSFSQQNWDIALALLVRLVPCAGLLLLCLRPMAVFEAGDAVAGSLGVSLRATRGAALFLTLLVTAFVVSAVGVVGFIGLAAPALARLAGARRLRDRMLWAPLFGAALLWLADQLTQQISVRYGMTVPTGAVTTLLGAPLLLVLLRSVKGRPDLTPAPMLQSGTLSPRATRAALGGSALLLLLVSGLSLSVGRDLSGWHLGNTGEIGGLLFLRLPHVVAAAGIGVLLALAGGIIQRMTGNPMASPDLLGITAGGAFGLIGALFLTAQPGLPTYLVWCACGSMATLGALILFARSSAYAPDALVLAGVTISAVFQSVSTIAMASDDPRVIVLYNLLAGSTYNVSATAAGIVATVALAALVAVPFCRRWLDILPLGGAVSRGLGVDVGTARFALLLMSALLTAAATLVIGPLSFVGLMAPHMTRLLGVRRAMPLLFVSAAFGAALMVASDWLGRWILFPQEMPAGMMATLLGGAYLIVAMLRRGTRNHSAS</sequence>
<protein>
    <submittedName>
        <fullName evidence="9">Fe(3+)-hydroxamate ABC transporter permease FhuB</fullName>
    </submittedName>
</protein>
<feature type="transmembrane region" description="Helical" evidence="8">
    <location>
        <begin position="126"/>
        <end position="144"/>
    </location>
</feature>
<gene>
    <name evidence="9" type="primary">fhuB</name>
    <name evidence="9" type="ORF">PQQ63_06260</name>
</gene>
<dbReference type="Gene3D" id="1.10.3470.10">
    <property type="entry name" value="ABC transporter involved in vitamin B12 uptake, BtuC"/>
    <property type="match status" value="2"/>
</dbReference>
<keyword evidence="4" id="KW-1003">Cell membrane</keyword>
<feature type="transmembrane region" description="Helical" evidence="8">
    <location>
        <begin position="195"/>
        <end position="214"/>
    </location>
</feature>
<feature type="transmembrane region" description="Helical" evidence="8">
    <location>
        <begin position="432"/>
        <end position="453"/>
    </location>
</feature>
<evidence type="ECO:0000256" key="1">
    <source>
        <dbReference type="ARBA" id="ARBA00004651"/>
    </source>
</evidence>
<organism evidence="9 10">
    <name type="scientific">Paraburkholderia metrosideri</name>
    <dbReference type="NCBI Taxonomy" id="580937"/>
    <lineage>
        <taxon>Bacteria</taxon>
        <taxon>Pseudomonadati</taxon>
        <taxon>Pseudomonadota</taxon>
        <taxon>Betaproteobacteria</taxon>
        <taxon>Burkholderiales</taxon>
        <taxon>Burkholderiaceae</taxon>
        <taxon>Paraburkholderia</taxon>
    </lineage>
</organism>
<feature type="transmembrane region" description="Helical" evidence="8">
    <location>
        <begin position="648"/>
        <end position="665"/>
    </location>
</feature>
<keyword evidence="5 8" id="KW-0812">Transmembrane</keyword>
<feature type="transmembrane region" description="Helical" evidence="8">
    <location>
        <begin position="459"/>
        <end position="478"/>
    </location>
</feature>
<feature type="transmembrane region" description="Helical" evidence="8">
    <location>
        <begin position="68"/>
        <end position="89"/>
    </location>
</feature>
<evidence type="ECO:0000256" key="8">
    <source>
        <dbReference type="SAM" id="Phobius"/>
    </source>
</evidence>
<feature type="transmembrane region" description="Helical" evidence="8">
    <location>
        <begin position="584"/>
        <end position="603"/>
    </location>
</feature>
<comment type="caution">
    <text evidence="9">The sequence shown here is derived from an EMBL/GenBank/DDBJ whole genome shotgun (WGS) entry which is preliminary data.</text>
</comment>
<evidence type="ECO:0000313" key="10">
    <source>
        <dbReference type="Proteomes" id="UP001629432"/>
    </source>
</evidence>
<evidence type="ECO:0000256" key="5">
    <source>
        <dbReference type="ARBA" id="ARBA00022692"/>
    </source>
</evidence>
<dbReference type="PANTHER" id="PTHR30472:SF37">
    <property type="entry name" value="FE(3+) DICITRATE TRANSPORT SYSTEM PERMEASE PROTEIN FECD-RELATED"/>
    <property type="match status" value="1"/>
</dbReference>
<comment type="subcellular location">
    <subcellularLocation>
        <location evidence="1">Cell membrane</location>
        <topology evidence="1">Multi-pass membrane protein</topology>
    </subcellularLocation>
</comment>
<dbReference type="EMBL" id="JAQQCF010000004">
    <property type="protein sequence ID" value="MFM0636291.1"/>
    <property type="molecule type" value="Genomic_DNA"/>
</dbReference>
<dbReference type="CDD" id="cd06550">
    <property type="entry name" value="TM_ABC_iron-siderophores_like"/>
    <property type="match status" value="2"/>
</dbReference>
<feature type="transmembrane region" description="Helical" evidence="8">
    <location>
        <begin position="244"/>
        <end position="272"/>
    </location>
</feature>
<evidence type="ECO:0000256" key="6">
    <source>
        <dbReference type="ARBA" id="ARBA00022989"/>
    </source>
</evidence>
<evidence type="ECO:0000313" key="9">
    <source>
        <dbReference type="EMBL" id="MFM0636291.1"/>
    </source>
</evidence>
<keyword evidence="6 8" id="KW-1133">Transmembrane helix</keyword>
<dbReference type="NCBIfam" id="NF007866">
    <property type="entry name" value="PRK10577.1-2"/>
    <property type="match status" value="1"/>
</dbReference>
<accession>A0ABW9DQI3</accession>
<evidence type="ECO:0000256" key="3">
    <source>
        <dbReference type="ARBA" id="ARBA00022448"/>
    </source>
</evidence>
<evidence type="ECO:0000256" key="4">
    <source>
        <dbReference type="ARBA" id="ARBA00022475"/>
    </source>
</evidence>